<dbReference type="SMART" id="SM00856">
    <property type="entry name" value="PMEI"/>
    <property type="match status" value="1"/>
</dbReference>
<dbReference type="eggNOG" id="ENOG502RZK0">
    <property type="taxonomic scope" value="Eukaryota"/>
</dbReference>
<dbReference type="GO" id="GO:0009827">
    <property type="term" value="P:plant-type cell wall modification"/>
    <property type="evidence" value="ECO:0000318"/>
    <property type="project" value="GO_Central"/>
</dbReference>
<feature type="chain" id="PRO_5002891868" evidence="4">
    <location>
        <begin position="22"/>
        <end position="176"/>
    </location>
</feature>
<sequence length="176" mass="19524">MKPNLSYLFLLLLFTFHAIIATNLIQETCNKCAINDPNISYDFCLTSLRASPGSHCASLSELGMISINLTRHNVTDTRRYIKGLLKNKRLDPDARACLNDCLHLYSDAIPSLKQAVKDYKSKHYEDANIQVSSVIDASTTCADGFNEKGVASPLKARNNDTFQLSAISLSIINMLH</sequence>
<reference evidence="7" key="1">
    <citation type="journal article" date="2010" name="Nat. Biotechnol.">
        <title>Draft genome sequence of the oilseed species Ricinus communis.</title>
        <authorList>
            <person name="Chan A.P."/>
            <person name="Crabtree J."/>
            <person name="Zhao Q."/>
            <person name="Lorenzi H."/>
            <person name="Orvis J."/>
            <person name="Puiu D."/>
            <person name="Melake-Berhan A."/>
            <person name="Jones K.M."/>
            <person name="Redman J."/>
            <person name="Chen G."/>
            <person name="Cahoon E.B."/>
            <person name="Gedil M."/>
            <person name="Stanke M."/>
            <person name="Haas B.J."/>
            <person name="Wortman J.R."/>
            <person name="Fraser-Liggett C.M."/>
            <person name="Ravel J."/>
            <person name="Rabinowicz P.D."/>
        </authorList>
    </citation>
    <scope>NUCLEOTIDE SEQUENCE [LARGE SCALE GENOMIC DNA]</scope>
    <source>
        <strain evidence="7">cv. Hale</strain>
    </source>
</reference>
<gene>
    <name evidence="6" type="ORF">RCOM_0658820</name>
</gene>
<dbReference type="FunFam" id="1.20.140.40:FF:000002">
    <property type="entry name" value="Putative invertase inhibitor"/>
    <property type="match status" value="1"/>
</dbReference>
<comment type="similarity">
    <text evidence="3">Belongs to the PMEI family.</text>
</comment>
<evidence type="ECO:0000259" key="5">
    <source>
        <dbReference type="SMART" id="SM00856"/>
    </source>
</evidence>
<feature type="domain" description="Pectinesterase inhibitor" evidence="5">
    <location>
        <begin position="20"/>
        <end position="171"/>
    </location>
</feature>
<dbReference type="PANTHER" id="PTHR35357">
    <property type="entry name" value="OS02G0537100 PROTEIN"/>
    <property type="match status" value="1"/>
</dbReference>
<dbReference type="CDD" id="cd15795">
    <property type="entry name" value="PMEI-Pla_a_1_like"/>
    <property type="match status" value="1"/>
</dbReference>
<dbReference type="GO" id="GO:0005576">
    <property type="term" value="C:extracellular region"/>
    <property type="evidence" value="ECO:0007669"/>
    <property type="project" value="UniProtKB-ARBA"/>
</dbReference>
<dbReference type="SUPFAM" id="SSF101148">
    <property type="entry name" value="Plant invertase/pectin methylesterase inhibitor"/>
    <property type="match status" value="1"/>
</dbReference>
<dbReference type="STRING" id="3988.B9SKH2"/>
<evidence type="ECO:0000256" key="4">
    <source>
        <dbReference type="SAM" id="SignalP"/>
    </source>
</evidence>
<evidence type="ECO:0000313" key="7">
    <source>
        <dbReference type="Proteomes" id="UP000008311"/>
    </source>
</evidence>
<dbReference type="Gene3D" id="1.20.140.40">
    <property type="entry name" value="Invertase/pectin methylesterase inhibitor family protein"/>
    <property type="match status" value="1"/>
</dbReference>
<proteinExistence type="inferred from homology"/>
<dbReference type="InterPro" id="IPR035513">
    <property type="entry name" value="Invertase/methylesterase_inhib"/>
</dbReference>
<evidence type="ECO:0000256" key="3">
    <source>
        <dbReference type="ARBA" id="ARBA00038471"/>
    </source>
</evidence>
<dbReference type="InParanoid" id="B9SKH2"/>
<evidence type="ECO:0000313" key="6">
    <source>
        <dbReference type="EMBL" id="EEF35893.1"/>
    </source>
</evidence>
<dbReference type="Pfam" id="PF04043">
    <property type="entry name" value="PMEI"/>
    <property type="match status" value="1"/>
</dbReference>
<dbReference type="InterPro" id="IPR006501">
    <property type="entry name" value="Pectinesterase_inhib_dom"/>
</dbReference>
<dbReference type="GO" id="GO:0009505">
    <property type="term" value="C:plant-type cell wall"/>
    <property type="evidence" value="ECO:0000318"/>
    <property type="project" value="GO_Central"/>
</dbReference>
<dbReference type="InterPro" id="IPR034088">
    <property type="entry name" value="Pla_a_1-like"/>
</dbReference>
<evidence type="ECO:0000256" key="2">
    <source>
        <dbReference type="ARBA" id="ARBA00023157"/>
    </source>
</evidence>
<dbReference type="Proteomes" id="UP000008311">
    <property type="component" value="Unassembled WGS sequence"/>
</dbReference>
<dbReference type="OrthoDB" id="1915198at2759"/>
<dbReference type="PANTHER" id="PTHR35357:SF17">
    <property type="entry name" value="PECTINESTERASE INHIBITOR 12"/>
    <property type="match status" value="1"/>
</dbReference>
<dbReference type="EMBL" id="EQ974002">
    <property type="protein sequence ID" value="EEF35893.1"/>
    <property type="molecule type" value="Genomic_DNA"/>
</dbReference>
<dbReference type="NCBIfam" id="TIGR01614">
    <property type="entry name" value="PME_inhib"/>
    <property type="match status" value="1"/>
</dbReference>
<dbReference type="KEGG" id="rcu:8266667"/>
<dbReference type="GO" id="GO:0004857">
    <property type="term" value="F:enzyme inhibitor activity"/>
    <property type="evidence" value="ECO:0000318"/>
    <property type="project" value="GO_Central"/>
</dbReference>
<name>B9SKH2_RICCO</name>
<evidence type="ECO:0000256" key="1">
    <source>
        <dbReference type="ARBA" id="ARBA00022729"/>
    </source>
</evidence>
<dbReference type="AlphaFoldDB" id="B9SKH2"/>
<organism evidence="6 7">
    <name type="scientific">Ricinus communis</name>
    <name type="common">Castor bean</name>
    <dbReference type="NCBI Taxonomy" id="3988"/>
    <lineage>
        <taxon>Eukaryota</taxon>
        <taxon>Viridiplantae</taxon>
        <taxon>Streptophyta</taxon>
        <taxon>Embryophyta</taxon>
        <taxon>Tracheophyta</taxon>
        <taxon>Spermatophyta</taxon>
        <taxon>Magnoliopsida</taxon>
        <taxon>eudicotyledons</taxon>
        <taxon>Gunneridae</taxon>
        <taxon>Pentapetalae</taxon>
        <taxon>rosids</taxon>
        <taxon>fabids</taxon>
        <taxon>Malpighiales</taxon>
        <taxon>Euphorbiaceae</taxon>
        <taxon>Acalyphoideae</taxon>
        <taxon>Acalypheae</taxon>
        <taxon>Ricinus</taxon>
    </lineage>
</organism>
<accession>B9SKH2</accession>
<protein>
    <submittedName>
        <fullName evidence="6">Pectinesterase inhibitor, putative</fullName>
    </submittedName>
</protein>
<dbReference type="FunCoup" id="B9SKH2">
    <property type="interactions" value="264"/>
</dbReference>
<keyword evidence="7" id="KW-1185">Reference proteome</keyword>
<feature type="signal peptide" evidence="4">
    <location>
        <begin position="1"/>
        <end position="21"/>
    </location>
</feature>
<keyword evidence="1 4" id="KW-0732">Signal</keyword>
<keyword evidence="2" id="KW-1015">Disulfide bond</keyword>